<gene>
    <name evidence="1" type="ORF">OS493_037331</name>
</gene>
<protein>
    <submittedName>
        <fullName evidence="1">Uncharacterized protein</fullName>
    </submittedName>
</protein>
<comment type="caution">
    <text evidence="1">The sequence shown here is derived from an EMBL/GenBank/DDBJ whole genome shotgun (WGS) entry which is preliminary data.</text>
</comment>
<sequence>MPNALHVVLDLSFKMEDEFNNNPSRFFRFSIPPAPSDAPAPRPGPYLFHGIPNCSPPPPGHVPFQYFPGQVQVYLPLLEAVPAVQKTNSLNQDRAAVDVPTGPMLKHDFFLEYGRKSSRSVRGEIAEHGMLLQSNLTAF</sequence>
<organism evidence="1 2">
    <name type="scientific">Desmophyllum pertusum</name>
    <dbReference type="NCBI Taxonomy" id="174260"/>
    <lineage>
        <taxon>Eukaryota</taxon>
        <taxon>Metazoa</taxon>
        <taxon>Cnidaria</taxon>
        <taxon>Anthozoa</taxon>
        <taxon>Hexacorallia</taxon>
        <taxon>Scleractinia</taxon>
        <taxon>Caryophylliina</taxon>
        <taxon>Caryophylliidae</taxon>
        <taxon>Desmophyllum</taxon>
    </lineage>
</organism>
<name>A0A9W9YUG3_9CNID</name>
<dbReference type="AlphaFoldDB" id="A0A9W9YUG3"/>
<reference evidence="1" key="1">
    <citation type="submission" date="2023-01" db="EMBL/GenBank/DDBJ databases">
        <title>Genome assembly of the deep-sea coral Lophelia pertusa.</title>
        <authorList>
            <person name="Herrera S."/>
            <person name="Cordes E."/>
        </authorList>
    </citation>
    <scope>NUCLEOTIDE SEQUENCE</scope>
    <source>
        <strain evidence="1">USNM1676648</strain>
        <tissue evidence="1">Polyp</tissue>
    </source>
</reference>
<keyword evidence="2" id="KW-1185">Reference proteome</keyword>
<dbReference type="EMBL" id="MU826895">
    <property type="protein sequence ID" value="KAJ7369648.1"/>
    <property type="molecule type" value="Genomic_DNA"/>
</dbReference>
<proteinExistence type="predicted"/>
<accession>A0A9W9YUG3</accession>
<dbReference type="Proteomes" id="UP001163046">
    <property type="component" value="Unassembled WGS sequence"/>
</dbReference>
<evidence type="ECO:0000313" key="2">
    <source>
        <dbReference type="Proteomes" id="UP001163046"/>
    </source>
</evidence>
<evidence type="ECO:0000313" key="1">
    <source>
        <dbReference type="EMBL" id="KAJ7369648.1"/>
    </source>
</evidence>